<feature type="compositionally biased region" description="Polar residues" evidence="1">
    <location>
        <begin position="203"/>
        <end position="217"/>
    </location>
</feature>
<reference evidence="2" key="1">
    <citation type="submission" date="2021-03" db="EMBL/GenBank/DDBJ databases">
        <authorList>
            <person name="Tagirdzhanova G."/>
        </authorList>
    </citation>
    <scope>NUCLEOTIDE SEQUENCE</scope>
</reference>
<feature type="region of interest" description="Disordered" evidence="1">
    <location>
        <begin position="768"/>
        <end position="789"/>
    </location>
</feature>
<evidence type="ECO:0000256" key="1">
    <source>
        <dbReference type="SAM" id="MobiDB-lite"/>
    </source>
</evidence>
<feature type="compositionally biased region" description="Polar residues" evidence="1">
    <location>
        <begin position="350"/>
        <end position="363"/>
    </location>
</feature>
<organism evidence="2 3">
    <name type="scientific">Heterodermia speciosa</name>
    <dbReference type="NCBI Taxonomy" id="116794"/>
    <lineage>
        <taxon>Eukaryota</taxon>
        <taxon>Fungi</taxon>
        <taxon>Dikarya</taxon>
        <taxon>Ascomycota</taxon>
        <taxon>Pezizomycotina</taxon>
        <taxon>Lecanoromycetes</taxon>
        <taxon>OSLEUM clade</taxon>
        <taxon>Lecanoromycetidae</taxon>
        <taxon>Caliciales</taxon>
        <taxon>Physciaceae</taxon>
        <taxon>Heterodermia</taxon>
    </lineage>
</organism>
<accession>A0A8H3FF75</accession>
<protein>
    <submittedName>
        <fullName evidence="2">Uncharacterized protein</fullName>
    </submittedName>
</protein>
<feature type="compositionally biased region" description="Polar residues" evidence="1">
    <location>
        <begin position="229"/>
        <end position="238"/>
    </location>
</feature>
<feature type="compositionally biased region" description="Polar residues" evidence="1">
    <location>
        <begin position="637"/>
        <end position="647"/>
    </location>
</feature>
<keyword evidence="3" id="KW-1185">Reference proteome</keyword>
<feature type="region of interest" description="Disordered" evidence="1">
    <location>
        <begin position="260"/>
        <end position="745"/>
    </location>
</feature>
<dbReference type="EMBL" id="CAJPDS010000024">
    <property type="protein sequence ID" value="CAF9919776.1"/>
    <property type="molecule type" value="Genomic_DNA"/>
</dbReference>
<feature type="compositionally biased region" description="Polar residues" evidence="1">
    <location>
        <begin position="1478"/>
        <end position="1493"/>
    </location>
</feature>
<feature type="region of interest" description="Disordered" evidence="1">
    <location>
        <begin position="203"/>
        <end position="243"/>
    </location>
</feature>
<evidence type="ECO:0000313" key="3">
    <source>
        <dbReference type="Proteomes" id="UP000664521"/>
    </source>
</evidence>
<dbReference type="Proteomes" id="UP000664521">
    <property type="component" value="Unassembled WGS sequence"/>
</dbReference>
<feature type="compositionally biased region" description="Low complexity" evidence="1">
    <location>
        <begin position="304"/>
        <end position="318"/>
    </location>
</feature>
<proteinExistence type="predicted"/>
<gene>
    <name evidence="2" type="ORF">HETSPECPRED_004118</name>
</gene>
<feature type="compositionally biased region" description="Polar residues" evidence="1">
    <location>
        <begin position="453"/>
        <end position="470"/>
    </location>
</feature>
<evidence type="ECO:0000313" key="2">
    <source>
        <dbReference type="EMBL" id="CAF9919776.1"/>
    </source>
</evidence>
<feature type="compositionally biased region" description="Acidic residues" evidence="1">
    <location>
        <begin position="1296"/>
        <end position="1305"/>
    </location>
</feature>
<feature type="compositionally biased region" description="Polar residues" evidence="1">
    <location>
        <begin position="292"/>
        <end position="303"/>
    </location>
</feature>
<feature type="region of interest" description="Disordered" evidence="1">
    <location>
        <begin position="48"/>
        <end position="168"/>
    </location>
</feature>
<feature type="compositionally biased region" description="Polar residues" evidence="1">
    <location>
        <begin position="907"/>
        <end position="932"/>
    </location>
</feature>
<feature type="compositionally biased region" description="Polar residues" evidence="1">
    <location>
        <begin position="1407"/>
        <end position="1417"/>
    </location>
</feature>
<feature type="region of interest" description="Disordered" evidence="1">
    <location>
        <begin position="907"/>
        <end position="1537"/>
    </location>
</feature>
<sequence length="1550" mass="164412">MFSRRRAHSNPPPKTPPTAAALTAAGQAFLANRVSNANLSNAAAAAALRSHTTSPTPVAEIQTKRMIQRRGSASSNGSSRSGLQRRDSGGSMTERSFRDPSPIRNTSSDHRYNDAPPVPALPKGYMSPPPLPTKSNRRAASVERPPERILSPPPLTNGRGVSLDRGPGMMPSQLKARTKARMIELGSAGQVDRAQNRESVNFSRPMSPVISPSTSPINDRRLASPSPKMPNQPSSVNAPNVGRLRDGEVESIQYNLDRTAQAPVKKKKKSVAKNTEGSYLASGVSGGRAAGTTVQTTPPRQQESTQSTPSPVASSSRSINAEEIPRPLPKKKKKIARTPESHGGDPAYGSQLSDSDSAVSDRSNLTDRPRTYNTRAAGLLAKQPSIVREDREAEEQEDFRSPIPDPDKSTQNGSAVRGIDNEQPKIPTSGKKSTPVHAKKSSLDIPNTGLVPLSQNSTSSNPPVRQQSLSPARAAHFSAQPILETPDNLKHQPPARSISPVKSALKHSPSRGPSPVAGISLAGSNRRGPASEASDTTSMISDEGSKSVPKKKKHARVSFDSESVVVGRAATPPTDPDSPMIMSPQNKDSSTRRWLGLGKDQNQRTPNYSRGDDTAIKPTPVLPSFGSVRERHERASTAESAQNTPEPTASDLKSGATSDQRGDSIHSPVLGPEDASIVTQEPDLNASNDPLPPEVTTVEGTGYQSDTDESVTSDHAQDSQLADAEPASSVAQQDPHAHPMSNTSVALAGASLLPQSISNEVPSIAVQPATPALGHTPSIAIQPATPGLDEYRNGGDQYWVDMPGGFPMLTDDSVDDRPAVPTTVENRLPDVSPATVGISEPVPEALAPLHYPGTSGIGDVVEGLHIQTEPDTGEESDHTNNSIYSDAEEEFEGYGFGSINAIVESPASPSRALTSTKQSESPTESKTQSTGLRSIPLNRNESELSEPGSEAGWDKAQAYWSGLSESRKQQIERAAAQGGILGAPEKPESKSKKKKIAPKKPAQEVHQSIPDREDEGGPARPSSNTSGSKAKVKAPVMKSSMRDNASESHSETHMRSSMRGSIPTKPSVRSSLPPESTAALREALQKRNRPISAISSEIYKPQTGEVASGHGRSAAFGNSVNLASKTKPKTPQPVRRTMSDGSDSSSSFKKARPKSSDTGRYTMKRSMRGSSVDEGPLPSHSRAGSMTTRTSLPADTARRPVSSVGPSMRTSMRDSIDSSKSARTKSPSRFSGFGKSSKPKAAAKGPTSRFSSRFADSSDEDDGPINRRSRFADSSDEDEPAGLTPVRGIPRRIDEGDSTDLEDSSADEKPTTKATKSPVQQPTRLEGTALGVGSLRAIPEGSGSPTALMGTGLKGQRAAEKAKKKRSFFGGLGSKKVPKSEPLTLPTDRREPQQETSSTKPGRPLGQTPQDAPTSPRSPKEQRLLGPGSPGTIDTEASTVPGKLPKSPKLQRRISAQQAEKIQMKRGISDSWPLPQSPGGTSTPTMRPTTSDGTPKGKNGTIGLSSLNKELRLDRPGLGDRQDTVETTATGGTGTVKKKKKGWFKKAFGR</sequence>
<feature type="region of interest" description="Disordered" evidence="1">
    <location>
        <begin position="869"/>
        <end position="889"/>
    </location>
</feature>
<name>A0A8H3FF75_9LECA</name>
<feature type="compositionally biased region" description="Polar residues" evidence="1">
    <location>
        <begin position="1312"/>
        <end position="1323"/>
    </location>
</feature>
<comment type="caution">
    <text evidence="2">The sequence shown here is derived from an EMBL/GenBank/DDBJ whole genome shotgun (WGS) entry which is preliminary data.</text>
</comment>
<feature type="compositionally biased region" description="Basic and acidic residues" evidence="1">
    <location>
        <begin position="1509"/>
        <end position="1524"/>
    </location>
</feature>
<feature type="compositionally biased region" description="Polar residues" evidence="1">
    <location>
        <begin position="1182"/>
        <end position="1193"/>
    </location>
</feature>
<feature type="compositionally biased region" description="Basic and acidic residues" evidence="1">
    <location>
        <begin position="1040"/>
        <end position="1054"/>
    </location>
</feature>
<dbReference type="OrthoDB" id="5423926at2759"/>
<feature type="compositionally biased region" description="Low complexity" evidence="1">
    <location>
        <begin position="69"/>
        <end position="82"/>
    </location>
</feature>
<feature type="compositionally biased region" description="Low complexity" evidence="1">
    <location>
        <begin position="1225"/>
        <end position="1255"/>
    </location>
</feature>